<name>A0A2G8RRZ5_9APHY</name>
<sequence length="232" mass="24310">MHMMIHGLLSLFTLAYASAVTGLTIQKRAVDFFDPALGGGSIFDNATFSGSPLNVIISGLSSPDVLTDKGILDYAQAIGLHSSQECLGFHLGAPQTANLGDGNGSLNQTMEFRQDFGHDVLGTCLESLLGGNHFLVWRQNGPQASSGALFLAASKEKDSSKNHDLVDDGYNIGRDELAVGAVGTKSHNGVTYETVAQKITGIMPAGSDGVNHGIAVDGIVILLTVTIQPKEQ</sequence>
<dbReference type="EMBL" id="AYKW01000067">
    <property type="protein sequence ID" value="PIL24285.1"/>
    <property type="molecule type" value="Genomic_DNA"/>
</dbReference>
<feature type="chain" id="PRO_5013567180" evidence="1">
    <location>
        <begin position="20"/>
        <end position="232"/>
    </location>
</feature>
<evidence type="ECO:0000256" key="1">
    <source>
        <dbReference type="SAM" id="SignalP"/>
    </source>
</evidence>
<dbReference type="AlphaFoldDB" id="A0A2G8RRZ5"/>
<feature type="signal peptide" evidence="1">
    <location>
        <begin position="1"/>
        <end position="19"/>
    </location>
</feature>
<organism evidence="2 3">
    <name type="scientific">Ganoderma sinense ZZ0214-1</name>
    <dbReference type="NCBI Taxonomy" id="1077348"/>
    <lineage>
        <taxon>Eukaryota</taxon>
        <taxon>Fungi</taxon>
        <taxon>Dikarya</taxon>
        <taxon>Basidiomycota</taxon>
        <taxon>Agaricomycotina</taxon>
        <taxon>Agaricomycetes</taxon>
        <taxon>Polyporales</taxon>
        <taxon>Polyporaceae</taxon>
        <taxon>Ganoderma</taxon>
    </lineage>
</organism>
<evidence type="ECO:0000313" key="3">
    <source>
        <dbReference type="Proteomes" id="UP000230002"/>
    </source>
</evidence>
<gene>
    <name evidence="2" type="ORF">GSI_14038</name>
</gene>
<evidence type="ECO:0000313" key="2">
    <source>
        <dbReference type="EMBL" id="PIL24285.1"/>
    </source>
</evidence>
<accession>A0A2G8RRZ5</accession>
<keyword evidence="1" id="KW-0732">Signal</keyword>
<reference evidence="2 3" key="1">
    <citation type="journal article" date="2015" name="Sci. Rep.">
        <title>Chromosome-level genome map provides insights into diverse defense mechanisms in the medicinal fungus Ganoderma sinense.</title>
        <authorList>
            <person name="Zhu Y."/>
            <person name="Xu J."/>
            <person name="Sun C."/>
            <person name="Zhou S."/>
            <person name="Xu H."/>
            <person name="Nelson D.R."/>
            <person name="Qian J."/>
            <person name="Song J."/>
            <person name="Luo H."/>
            <person name="Xiang L."/>
            <person name="Li Y."/>
            <person name="Xu Z."/>
            <person name="Ji A."/>
            <person name="Wang L."/>
            <person name="Lu S."/>
            <person name="Hayward A."/>
            <person name="Sun W."/>
            <person name="Li X."/>
            <person name="Schwartz D.C."/>
            <person name="Wang Y."/>
            <person name="Chen S."/>
        </authorList>
    </citation>
    <scope>NUCLEOTIDE SEQUENCE [LARGE SCALE GENOMIC DNA]</scope>
    <source>
        <strain evidence="2 3">ZZ0214-1</strain>
    </source>
</reference>
<dbReference type="OrthoDB" id="2310204at2759"/>
<protein>
    <submittedName>
        <fullName evidence="2">Uncharacterized protein</fullName>
    </submittedName>
</protein>
<comment type="caution">
    <text evidence="2">The sequence shown here is derived from an EMBL/GenBank/DDBJ whole genome shotgun (WGS) entry which is preliminary data.</text>
</comment>
<keyword evidence="3" id="KW-1185">Reference proteome</keyword>
<proteinExistence type="predicted"/>
<dbReference type="Proteomes" id="UP000230002">
    <property type="component" value="Unassembled WGS sequence"/>
</dbReference>